<accession>A0A2N9G3N7</accession>
<protein>
    <submittedName>
        <fullName evidence="1">Uncharacterized protein</fullName>
    </submittedName>
</protein>
<proteinExistence type="predicted"/>
<dbReference type="AlphaFoldDB" id="A0A2N9G3N7"/>
<dbReference type="EMBL" id="OIVN01001448">
    <property type="protein sequence ID" value="SPC94103.1"/>
    <property type="molecule type" value="Genomic_DNA"/>
</dbReference>
<gene>
    <name evidence="1" type="ORF">FSB_LOCUS21985</name>
</gene>
<organism evidence="1">
    <name type="scientific">Fagus sylvatica</name>
    <name type="common">Beechnut</name>
    <dbReference type="NCBI Taxonomy" id="28930"/>
    <lineage>
        <taxon>Eukaryota</taxon>
        <taxon>Viridiplantae</taxon>
        <taxon>Streptophyta</taxon>
        <taxon>Embryophyta</taxon>
        <taxon>Tracheophyta</taxon>
        <taxon>Spermatophyta</taxon>
        <taxon>Magnoliopsida</taxon>
        <taxon>eudicotyledons</taxon>
        <taxon>Gunneridae</taxon>
        <taxon>Pentapetalae</taxon>
        <taxon>rosids</taxon>
        <taxon>fabids</taxon>
        <taxon>Fagales</taxon>
        <taxon>Fagaceae</taxon>
        <taxon>Fagus</taxon>
    </lineage>
</organism>
<evidence type="ECO:0000313" key="1">
    <source>
        <dbReference type="EMBL" id="SPC94103.1"/>
    </source>
</evidence>
<reference evidence="1" key="1">
    <citation type="submission" date="2018-02" db="EMBL/GenBank/DDBJ databases">
        <authorList>
            <person name="Cohen D.B."/>
            <person name="Kent A.D."/>
        </authorList>
    </citation>
    <scope>NUCLEOTIDE SEQUENCE</scope>
</reference>
<sequence length="116" mass="12799">MVTNTTCSRILYPVMNLPPDTKFAELIDHENGCWKQGLVQSRFQPYDASQILRIPLSPALLEDVLINLGNTRAGLFTVTSAMNMKWGAFQAEPSNSPICQVGFRCKYLVGGSCSTL</sequence>
<name>A0A2N9G3N7_FAGSY</name>